<evidence type="ECO:0000313" key="3">
    <source>
        <dbReference type="EMBL" id="BCE63911.1"/>
    </source>
</evidence>
<feature type="compositionally biased region" description="Basic and acidic residues" evidence="1">
    <location>
        <begin position="61"/>
        <end position="77"/>
    </location>
</feature>
<proteinExistence type="predicted"/>
<dbReference type="EMBL" id="AP023096">
    <property type="protein sequence ID" value="BCE63911.1"/>
    <property type="molecule type" value="Genomic_DNA"/>
</dbReference>
<feature type="compositionally biased region" description="Basic and acidic residues" evidence="1">
    <location>
        <begin position="42"/>
        <end position="52"/>
    </location>
</feature>
<gene>
    <name evidence="2" type="ORF">XF5B_26900</name>
    <name evidence="3" type="ORF">XF6B_27100</name>
</gene>
<feature type="region of interest" description="Disordered" evidence="1">
    <location>
        <begin position="27"/>
        <end position="94"/>
    </location>
</feature>
<name>A0A809ZXP5_9BRAD</name>
<feature type="compositionally biased region" description="Basic and acidic residues" evidence="1">
    <location>
        <begin position="85"/>
        <end position="94"/>
    </location>
</feature>
<evidence type="ECO:0000256" key="1">
    <source>
        <dbReference type="SAM" id="MobiDB-lite"/>
    </source>
</evidence>
<reference evidence="2" key="1">
    <citation type="submission" date="2020-05" db="EMBL/GenBank/DDBJ databases">
        <title>Complete genome sequence of Bradyrhizobium diazoefficiens XF5 isolated from soybean nodule.</title>
        <authorList>
            <person name="Noda R."/>
            <person name="Kakizaki K."/>
            <person name="Minamisawa K."/>
        </authorList>
    </citation>
    <scope>NUCLEOTIDE SEQUENCE</scope>
    <source>
        <strain evidence="2">XF5</strain>
    </source>
</reference>
<reference evidence="3" key="2">
    <citation type="submission" date="2020-05" db="EMBL/GenBank/DDBJ databases">
        <title>Complete genome sequence of Bradyrhizobium diazoefficiens XF6 isolated from soybean nodule.</title>
        <authorList>
            <person name="Noda R."/>
            <person name="Kakizaki K."/>
            <person name="Minamisawa K."/>
        </authorList>
    </citation>
    <scope>NUCLEOTIDE SEQUENCE</scope>
    <source>
        <strain evidence="3">XF6</strain>
    </source>
</reference>
<protein>
    <submittedName>
        <fullName evidence="2">Uncharacterized protein</fullName>
    </submittedName>
</protein>
<dbReference type="AlphaFoldDB" id="A0A809ZXP5"/>
<accession>A0A809ZXP5</accession>
<dbReference type="EMBL" id="AP023095">
    <property type="protein sequence ID" value="BCE55178.1"/>
    <property type="molecule type" value="Genomic_DNA"/>
</dbReference>
<sequence length="94" mass="10782">MEKMRAQTPAPVRVVPASDAIRRVMKHPARGNFPAEGSAEWPNDRFTKRRIADGSVTVEKPPPKPKPEEHQREEHPQRAHRHREQHTDEPNDAA</sequence>
<evidence type="ECO:0000313" key="2">
    <source>
        <dbReference type="EMBL" id="BCE55178.1"/>
    </source>
</evidence>
<organism evidence="2">
    <name type="scientific">Bradyrhizobium diazoefficiens</name>
    <dbReference type="NCBI Taxonomy" id="1355477"/>
    <lineage>
        <taxon>Bacteria</taxon>
        <taxon>Pseudomonadati</taxon>
        <taxon>Pseudomonadota</taxon>
        <taxon>Alphaproteobacteria</taxon>
        <taxon>Hyphomicrobiales</taxon>
        <taxon>Nitrobacteraceae</taxon>
        <taxon>Bradyrhizobium</taxon>
    </lineage>
</organism>